<evidence type="ECO:0000313" key="2">
    <source>
        <dbReference type="Proteomes" id="UP000276133"/>
    </source>
</evidence>
<evidence type="ECO:0000313" key="1">
    <source>
        <dbReference type="EMBL" id="RNA10947.1"/>
    </source>
</evidence>
<proteinExistence type="predicted"/>
<comment type="caution">
    <text evidence="1">The sequence shown here is derived from an EMBL/GenBank/DDBJ whole genome shotgun (WGS) entry which is preliminary data.</text>
</comment>
<accession>A0A3M7QHL8</accession>
<protein>
    <submittedName>
        <fullName evidence="1">Uncharacterized protein</fullName>
    </submittedName>
</protein>
<dbReference type="AlphaFoldDB" id="A0A3M7QHL8"/>
<gene>
    <name evidence="1" type="ORF">BpHYR1_046156</name>
</gene>
<dbReference type="EMBL" id="REGN01006089">
    <property type="protein sequence ID" value="RNA10947.1"/>
    <property type="molecule type" value="Genomic_DNA"/>
</dbReference>
<dbReference type="Proteomes" id="UP000276133">
    <property type="component" value="Unassembled WGS sequence"/>
</dbReference>
<keyword evidence="2" id="KW-1185">Reference proteome</keyword>
<name>A0A3M7QHL8_BRAPC</name>
<sequence>MLQKERESNKSNCLKTMNYILLFNIPLRYLEFAIFYKSKKKLSSLSPGKVIKTHGSSVYLLNYNKYWKYTIIIQFDRKKRHLLIRPLRKSMLNFSEIRRLKFPVCRKLWENCLDESERKKTCSSQNLL</sequence>
<organism evidence="1 2">
    <name type="scientific">Brachionus plicatilis</name>
    <name type="common">Marine rotifer</name>
    <name type="synonym">Brachionus muelleri</name>
    <dbReference type="NCBI Taxonomy" id="10195"/>
    <lineage>
        <taxon>Eukaryota</taxon>
        <taxon>Metazoa</taxon>
        <taxon>Spiralia</taxon>
        <taxon>Gnathifera</taxon>
        <taxon>Rotifera</taxon>
        <taxon>Eurotatoria</taxon>
        <taxon>Monogononta</taxon>
        <taxon>Pseudotrocha</taxon>
        <taxon>Ploima</taxon>
        <taxon>Brachionidae</taxon>
        <taxon>Brachionus</taxon>
    </lineage>
</organism>
<reference evidence="1 2" key="1">
    <citation type="journal article" date="2018" name="Sci. Rep.">
        <title>Genomic signatures of local adaptation to the degree of environmental predictability in rotifers.</title>
        <authorList>
            <person name="Franch-Gras L."/>
            <person name="Hahn C."/>
            <person name="Garcia-Roger E.M."/>
            <person name="Carmona M.J."/>
            <person name="Serra M."/>
            <person name="Gomez A."/>
        </authorList>
    </citation>
    <scope>NUCLEOTIDE SEQUENCE [LARGE SCALE GENOMIC DNA]</scope>
    <source>
        <strain evidence="1">HYR1</strain>
    </source>
</reference>